<evidence type="ECO:0000313" key="3">
    <source>
        <dbReference type="EMBL" id="VIO74899.1"/>
    </source>
</evidence>
<reference evidence="3" key="1">
    <citation type="submission" date="2019-02" db="EMBL/GenBank/DDBJ databases">
        <authorList>
            <person name="Pothier F.J."/>
        </authorList>
    </citation>
    <scope>NUCLEOTIDE SEQUENCE</scope>
    <source>
        <strain evidence="3">CI-1B</strain>
    </source>
</reference>
<dbReference type="Proteomes" id="UP000328092">
    <property type="component" value="Unassembled WGS sequence"/>
</dbReference>
<evidence type="ECO:0000313" key="4">
    <source>
        <dbReference type="Proteomes" id="UP000328092"/>
    </source>
</evidence>
<proteinExistence type="predicted"/>
<comment type="caution">
    <text evidence="3">The sequence shown here is derived from an EMBL/GenBank/DDBJ whole genome shotgun (WGS) entry which is preliminary data.</text>
</comment>
<feature type="chain" id="PRO_5021275429" evidence="2">
    <location>
        <begin position="21"/>
        <end position="112"/>
    </location>
</feature>
<sequence>MRMALVIGVLAGLSTLPGLAYGQASSQQPGVVTSGATGVIVNGKPAARSGDTTSNGGPLIEGVPNVLINGKPAAVIGDRTHCGGKTTSGSHGVFINGKPMVREGDQTSGCPQ</sequence>
<keyword evidence="2" id="KW-0732">Signal</keyword>
<dbReference type="EMBL" id="CAADFC020000022">
    <property type="protein sequence ID" value="VIO74899.1"/>
    <property type="molecule type" value="Genomic_DNA"/>
</dbReference>
<gene>
    <name evidence="3" type="ORF">CI1B_56550</name>
</gene>
<keyword evidence="4" id="KW-1185">Reference proteome</keyword>
<dbReference type="Gene3D" id="2.60.200.60">
    <property type="match status" value="3"/>
</dbReference>
<dbReference type="RefSeq" id="WP_139483796.1">
    <property type="nucleotide sequence ID" value="NZ_CAADFB020000027.1"/>
</dbReference>
<evidence type="ECO:0000256" key="2">
    <source>
        <dbReference type="SAM" id="SignalP"/>
    </source>
</evidence>
<dbReference type="OrthoDB" id="9807902at2"/>
<accession>A0A508TKL5</accession>
<dbReference type="Pfam" id="PF05488">
    <property type="entry name" value="PAAR_motif"/>
    <property type="match status" value="1"/>
</dbReference>
<protein>
    <submittedName>
        <fullName evidence="3">Uncharacterized protein</fullName>
    </submittedName>
</protein>
<dbReference type="InterPro" id="IPR008727">
    <property type="entry name" value="PAAR_motif"/>
</dbReference>
<feature type="region of interest" description="Disordered" evidence="1">
    <location>
        <begin position="82"/>
        <end position="112"/>
    </location>
</feature>
<name>A0A508TKL5_9BRAD</name>
<evidence type="ECO:0000256" key="1">
    <source>
        <dbReference type="SAM" id="MobiDB-lite"/>
    </source>
</evidence>
<dbReference type="AlphaFoldDB" id="A0A508TKL5"/>
<feature type="signal peptide" evidence="2">
    <location>
        <begin position="1"/>
        <end position="20"/>
    </location>
</feature>
<organism evidence="3 4">
    <name type="scientific">Bradyrhizobium ivorense</name>
    <dbReference type="NCBI Taxonomy" id="2511166"/>
    <lineage>
        <taxon>Bacteria</taxon>
        <taxon>Pseudomonadati</taxon>
        <taxon>Pseudomonadota</taxon>
        <taxon>Alphaproteobacteria</taxon>
        <taxon>Hyphomicrobiales</taxon>
        <taxon>Nitrobacteraceae</taxon>
        <taxon>Bradyrhizobium</taxon>
    </lineage>
</organism>